<feature type="transmembrane region" description="Helical" evidence="1">
    <location>
        <begin position="52"/>
        <end position="70"/>
    </location>
</feature>
<sequence length="153" mass="16198">MVRTPLDPFRDEDGDWTTPSGRAGEFLALIVGLPLFAWFASSDLGGLEPGDGWLALAVGVWAGFAYAAFFRERLLAAVPDWLSSWTLGSLLTGGFGLSVLEVVHLADPTVLVVLAAGTAVLAVSAIRLVSPLHEGMEPQRRGVEPPASADVER</sequence>
<dbReference type="EMBL" id="AOIA01000159">
    <property type="protein sequence ID" value="ELY52172.1"/>
    <property type="molecule type" value="Genomic_DNA"/>
</dbReference>
<evidence type="ECO:0000313" key="2">
    <source>
        <dbReference type="EMBL" id="ELY52172.1"/>
    </source>
</evidence>
<evidence type="ECO:0000313" key="3">
    <source>
        <dbReference type="Proteomes" id="UP000011531"/>
    </source>
</evidence>
<dbReference type="RefSeq" id="WP_008426723.1">
    <property type="nucleotide sequence ID" value="NZ_AOIA01000159.1"/>
</dbReference>
<accession>L9WRX0</accession>
<gene>
    <name evidence="2" type="ORF">C492_19951</name>
</gene>
<keyword evidence="3" id="KW-1185">Reference proteome</keyword>
<keyword evidence="1" id="KW-1133">Transmembrane helix</keyword>
<evidence type="ECO:0000256" key="1">
    <source>
        <dbReference type="SAM" id="Phobius"/>
    </source>
</evidence>
<proteinExistence type="predicted"/>
<reference evidence="2 3" key="1">
    <citation type="journal article" date="2014" name="PLoS Genet.">
        <title>Phylogenetically driven sequencing of extremely halophilic archaea reveals strategies for static and dynamic osmo-response.</title>
        <authorList>
            <person name="Becker E.A."/>
            <person name="Seitzer P.M."/>
            <person name="Tritt A."/>
            <person name="Larsen D."/>
            <person name="Krusor M."/>
            <person name="Yao A.I."/>
            <person name="Wu D."/>
            <person name="Madern D."/>
            <person name="Eisen J.A."/>
            <person name="Darling A.E."/>
            <person name="Facciotti M.T."/>
        </authorList>
    </citation>
    <scope>NUCLEOTIDE SEQUENCE [LARGE SCALE GENOMIC DNA]</scope>
    <source>
        <strain evidence="2 3">DSM 18795</strain>
    </source>
</reference>
<protein>
    <submittedName>
        <fullName evidence="2">Uncharacterized protein</fullName>
    </submittedName>
</protein>
<feature type="transmembrane region" description="Helical" evidence="1">
    <location>
        <begin position="82"/>
        <end position="103"/>
    </location>
</feature>
<comment type="caution">
    <text evidence="2">The sequence shown here is derived from an EMBL/GenBank/DDBJ whole genome shotgun (WGS) entry which is preliminary data.</text>
</comment>
<organism evidence="2 3">
    <name type="scientific">Natronococcus jeotgali DSM 18795</name>
    <dbReference type="NCBI Taxonomy" id="1227498"/>
    <lineage>
        <taxon>Archaea</taxon>
        <taxon>Methanobacteriati</taxon>
        <taxon>Methanobacteriota</taxon>
        <taxon>Stenosarchaea group</taxon>
        <taxon>Halobacteria</taxon>
        <taxon>Halobacteriales</taxon>
        <taxon>Natrialbaceae</taxon>
        <taxon>Natronococcus</taxon>
    </lineage>
</organism>
<dbReference type="OrthoDB" id="186921at2157"/>
<dbReference type="Proteomes" id="UP000011531">
    <property type="component" value="Unassembled WGS sequence"/>
</dbReference>
<keyword evidence="1" id="KW-0472">Membrane</keyword>
<feature type="transmembrane region" description="Helical" evidence="1">
    <location>
        <begin position="21"/>
        <end position="40"/>
    </location>
</feature>
<feature type="transmembrane region" description="Helical" evidence="1">
    <location>
        <begin position="109"/>
        <end position="130"/>
    </location>
</feature>
<name>L9WRX0_9EURY</name>
<dbReference type="AlphaFoldDB" id="L9WRX0"/>
<keyword evidence="1" id="KW-0812">Transmembrane</keyword>